<dbReference type="GeneID" id="25280232"/>
<proteinExistence type="predicted"/>
<dbReference type="OrthoDB" id="1262810at2759"/>
<keyword evidence="3" id="KW-1185">Reference proteome</keyword>
<dbReference type="RefSeq" id="XP_013259979.1">
    <property type="nucleotide sequence ID" value="XM_013404525.1"/>
</dbReference>
<evidence type="ECO:0000313" key="2">
    <source>
        <dbReference type="EMBL" id="KEF57389.1"/>
    </source>
</evidence>
<name>A0A072PBB6_9EURO</name>
<organism evidence="2 3">
    <name type="scientific">Exophiala aquamarina CBS 119918</name>
    <dbReference type="NCBI Taxonomy" id="1182545"/>
    <lineage>
        <taxon>Eukaryota</taxon>
        <taxon>Fungi</taxon>
        <taxon>Dikarya</taxon>
        <taxon>Ascomycota</taxon>
        <taxon>Pezizomycotina</taxon>
        <taxon>Eurotiomycetes</taxon>
        <taxon>Chaetothyriomycetidae</taxon>
        <taxon>Chaetothyriales</taxon>
        <taxon>Herpotrichiellaceae</taxon>
        <taxon>Exophiala</taxon>
    </lineage>
</organism>
<evidence type="ECO:0000313" key="3">
    <source>
        <dbReference type="Proteomes" id="UP000027920"/>
    </source>
</evidence>
<feature type="compositionally biased region" description="Polar residues" evidence="1">
    <location>
        <begin position="1366"/>
        <end position="1376"/>
    </location>
</feature>
<dbReference type="InterPro" id="IPR052957">
    <property type="entry name" value="Auxin_embryo_med"/>
</dbReference>
<evidence type="ECO:0000256" key="1">
    <source>
        <dbReference type="SAM" id="MobiDB-lite"/>
    </source>
</evidence>
<dbReference type="HOGENOM" id="CLU_000570_3_0_1"/>
<feature type="compositionally biased region" description="Basic and acidic residues" evidence="1">
    <location>
        <begin position="1377"/>
        <end position="1388"/>
    </location>
</feature>
<dbReference type="STRING" id="1182545.A0A072PBB6"/>
<comment type="caution">
    <text evidence="2">The sequence shown here is derived from an EMBL/GenBank/DDBJ whole genome shotgun (WGS) entry which is preliminary data.</text>
</comment>
<feature type="region of interest" description="Disordered" evidence="1">
    <location>
        <begin position="1344"/>
        <end position="1403"/>
    </location>
</feature>
<reference evidence="2 3" key="1">
    <citation type="submission" date="2013-03" db="EMBL/GenBank/DDBJ databases">
        <title>The Genome Sequence of Exophiala aquamarina CBS 119918.</title>
        <authorList>
            <consortium name="The Broad Institute Genomics Platform"/>
            <person name="Cuomo C."/>
            <person name="de Hoog S."/>
            <person name="Gorbushina A."/>
            <person name="Walker B."/>
            <person name="Young S.K."/>
            <person name="Zeng Q."/>
            <person name="Gargeya S."/>
            <person name="Fitzgerald M."/>
            <person name="Haas B."/>
            <person name="Abouelleil A."/>
            <person name="Allen A.W."/>
            <person name="Alvarado L."/>
            <person name="Arachchi H.M."/>
            <person name="Berlin A.M."/>
            <person name="Chapman S.B."/>
            <person name="Gainer-Dewar J."/>
            <person name="Goldberg J."/>
            <person name="Griggs A."/>
            <person name="Gujja S."/>
            <person name="Hansen M."/>
            <person name="Howarth C."/>
            <person name="Imamovic A."/>
            <person name="Ireland A."/>
            <person name="Larimer J."/>
            <person name="McCowan C."/>
            <person name="Murphy C."/>
            <person name="Pearson M."/>
            <person name="Poon T.W."/>
            <person name="Priest M."/>
            <person name="Roberts A."/>
            <person name="Saif S."/>
            <person name="Shea T."/>
            <person name="Sisk P."/>
            <person name="Sykes S."/>
            <person name="Wortman J."/>
            <person name="Nusbaum C."/>
            <person name="Birren B."/>
        </authorList>
    </citation>
    <scope>NUCLEOTIDE SEQUENCE [LARGE SCALE GENOMIC DNA]</scope>
    <source>
        <strain evidence="2 3">CBS 119918</strain>
    </source>
</reference>
<dbReference type="Gene3D" id="3.30.565.10">
    <property type="entry name" value="Histidine kinase-like ATPase, C-terminal domain"/>
    <property type="match status" value="1"/>
</dbReference>
<dbReference type="NCBIfam" id="NF047352">
    <property type="entry name" value="P_loop_sacsin"/>
    <property type="match status" value="1"/>
</dbReference>
<gene>
    <name evidence="2" type="ORF">A1O9_05306</name>
</gene>
<sequence length="1662" mass="189587">MEPEPSDHTRPTTEDVAKEVINRIRRNRGDIDKADEVELSKTAPEWQHEYRRKEKERRQILANYTKTTSNQMYLSRSRFIMELLQNADDAEYAPAVRPYLTFRLRRDLLIVDSNELGFTVANVKSICSTGESSKKGDSQTTGEKGLGFKSVFGVANEVHIQSGKWSFHFKHRRGEDGLGMVTPLWTPPSSEPLPPGVVTRFRLSLTNSDPKAIGKLMKEFDDLPDTLVFATRKVTKVEIIYEDVLARTQYRTIEREGELLDGQIEICNRIQIDYTYGTDRLSTTTTFRTITHEAPDMPMEDLRDSNHNSVTLGFQINSETGYPVIPDRGQHVFAFIPVQRLVQLPVLVHADFILGANREGIPEGEWNEALRKGIVQCFILAIEAFTRPDDPLFYKWIPFLPTSSAEEFWDDFHGEVQKELLDRKILQTINGIMREPSELRILPSKMLFDDQPILPDLPFDSVYLSSKYNKQDFLSLRALGLKTLSSQNILDRLKADLQSQKSRIYGTPLENDYHTALTNLLASFLHTQFWEDILKLKVIPLTTSQWVQPEATSETPIYLPGAIDEPNFKVGIPDCLGLQLLHPTQCAVAERLFLYTSLGVTDCDDQLLLQKVLKAQKEGSAKKINDYVAQFQLLFWLGQKMPSTNSSFRACSEEREVMPSTRLFLRTNEQYEAQDLLGEQGIGKVKKYGFLHKNYTLIPAESIPIRKGQTWTSWLATCAGVRSFPSLLDDSNQLHPLLNITALNNSAKFLGCLHRYWDTAYRWEQFSRIEKDLKSLLVTCQNGSRHSLCSTIFPTEALIQRSRKLGLELALPFLQLPENALLRGEDSWKFLQHFGVTDEANLHYYSLELAAAKEELESNRNSDESWCFATCAEIYESIAAAAPLGESQTVKSIFKQMTGIYVPGRRRSWYAADECRWRGPPVITMKPVLQDIYQDRLGTTQLWVNLLEVADASYLDVLLEVQDFQKNRQPSETHLSAHYSTLSEMCKDSETKTLVRNEFLGQSYIYADNRWLKSFQTIWQSTVPFPGRTTIGNLYPELEDFFRKDIGVVTQDAVMLMKEIMSSSKTFRAEDATSDKDEDRLRFSRVIERIREVMVVAGQVIQITPRDEKVVMCLRKLTDCSFLPCRLGESKSLEKPTASFFVVDNERYGTAFAGKLKLLDFDNAEMTFVYPLLDALNLLGTSLSKHVTVMVDAEESPPHQVLSSFLRQRAYAISCCATFHHSAKYFNKRTTMHQLLLEAEVILCDRMVTNLKVCRDGEVVVVQSGRPLLEIRILDEDLKIFVPSREEDLYACFRTELPLQLTKILQIEDQQAIKQFYRIINDESMSLDRIMVEEDIPTVRWLEKPPVVEPTTTSMSGEPRRVASEDQAQSDEFTTPKSRDDSVEERAHQVRSTSPASQVDAESLPTTITPILSPRSHLISYPGSTGTLQSAAHDRLYRRLLERIIRQARGSTQDSFSMSDLENALEDDTGLRRALGLGCGRRLTFEENAKIGAAGELYVFECLDALGLQGFSRENWQSTIRDRVSVVPEYSEIKPGKPPEEADLVYEASTDDFERFLRQKSTLAPFPNWSSFQPVTDLPVKYLVEVKATTEQNCAAAFYMSDIQYNQMKHSHGKPRNLYVICRVYNLLGKVGLEIFVDPWRLNGTGLKFDAIKYRVAPRITR</sequence>
<dbReference type="InterPro" id="IPR036890">
    <property type="entry name" value="HATPase_C_sf"/>
</dbReference>
<accession>A0A072PBB6</accession>
<evidence type="ECO:0008006" key="4">
    <source>
        <dbReference type="Google" id="ProtNLM"/>
    </source>
</evidence>
<dbReference type="VEuPathDB" id="FungiDB:A1O9_05306"/>
<dbReference type="Proteomes" id="UP000027920">
    <property type="component" value="Unassembled WGS sequence"/>
</dbReference>
<dbReference type="SUPFAM" id="SSF55874">
    <property type="entry name" value="ATPase domain of HSP90 chaperone/DNA topoisomerase II/histidine kinase"/>
    <property type="match status" value="1"/>
</dbReference>
<dbReference type="PANTHER" id="PTHR32387:SF0">
    <property type="entry name" value="PROTEIN NO VEIN"/>
    <property type="match status" value="1"/>
</dbReference>
<protein>
    <recommendedName>
        <fullName evidence="4">Protein NO VEIN C-terminal domain-containing protein</fullName>
    </recommendedName>
</protein>
<dbReference type="EMBL" id="AMGV01000004">
    <property type="protein sequence ID" value="KEF57389.1"/>
    <property type="molecule type" value="Genomic_DNA"/>
</dbReference>
<dbReference type="PANTHER" id="PTHR32387">
    <property type="entry name" value="WU:FJ29H11"/>
    <property type="match status" value="1"/>
</dbReference>